<protein>
    <submittedName>
        <fullName evidence="1">Uncharacterized protein</fullName>
    </submittedName>
</protein>
<dbReference type="Pfam" id="PF07209">
    <property type="entry name" value="DUF1415"/>
    <property type="match status" value="1"/>
</dbReference>
<organism evidence="1 2">
    <name type="scientific">Triparma columacea</name>
    <dbReference type="NCBI Taxonomy" id="722753"/>
    <lineage>
        <taxon>Eukaryota</taxon>
        <taxon>Sar</taxon>
        <taxon>Stramenopiles</taxon>
        <taxon>Ochrophyta</taxon>
        <taxon>Bolidophyceae</taxon>
        <taxon>Parmales</taxon>
        <taxon>Triparmaceae</taxon>
        <taxon>Triparma</taxon>
    </lineage>
</organism>
<dbReference type="InterPro" id="IPR009858">
    <property type="entry name" value="DUF1415"/>
</dbReference>
<dbReference type="AlphaFoldDB" id="A0A9W7L1I6"/>
<keyword evidence="2" id="KW-1185">Reference proteome</keyword>
<sequence length="231" mass="26002">MHSLLRIKVRGIHSGIGRAASGLIRRERSFLSEGTRTFSSSTKSQRLAARSQTNDWINRLVIGKGLCPWAAEPFYNGSLRIQIVEGDRGDYLLDSVKREIASLLSSDSKETTTLVVFPDSFERFGELKSFEYEILESIHGEGLFEEVQVVAFHPKGVHSLYSCEEMPTPYDYVTRAPYPTIHLLRTVDLVKANKQMGGDTEKVPTANVKKMEGMGIKAIEREWTFSGRERG</sequence>
<dbReference type="Proteomes" id="UP001165065">
    <property type="component" value="Unassembled WGS sequence"/>
</dbReference>
<proteinExistence type="predicted"/>
<gene>
    <name evidence="1" type="ORF">TrCOL_g10595</name>
</gene>
<comment type="caution">
    <text evidence="1">The sequence shown here is derived from an EMBL/GenBank/DDBJ whole genome shotgun (WGS) entry which is preliminary data.</text>
</comment>
<dbReference type="OrthoDB" id="206615at2759"/>
<name>A0A9W7L1I6_9STRA</name>
<dbReference type="EMBL" id="BRYA01000541">
    <property type="protein sequence ID" value="GMI22042.1"/>
    <property type="molecule type" value="Genomic_DNA"/>
</dbReference>
<reference evidence="2" key="1">
    <citation type="journal article" date="2023" name="Commun. Biol.">
        <title>Genome analysis of Parmales, the sister group of diatoms, reveals the evolutionary specialization of diatoms from phago-mixotrophs to photoautotrophs.</title>
        <authorList>
            <person name="Ban H."/>
            <person name="Sato S."/>
            <person name="Yoshikawa S."/>
            <person name="Yamada K."/>
            <person name="Nakamura Y."/>
            <person name="Ichinomiya M."/>
            <person name="Sato N."/>
            <person name="Blanc-Mathieu R."/>
            <person name="Endo H."/>
            <person name="Kuwata A."/>
            <person name="Ogata H."/>
        </authorList>
    </citation>
    <scope>NUCLEOTIDE SEQUENCE [LARGE SCALE GENOMIC DNA]</scope>
</reference>
<accession>A0A9W7L1I6</accession>
<evidence type="ECO:0000313" key="1">
    <source>
        <dbReference type="EMBL" id="GMI22042.1"/>
    </source>
</evidence>
<evidence type="ECO:0000313" key="2">
    <source>
        <dbReference type="Proteomes" id="UP001165065"/>
    </source>
</evidence>